<dbReference type="AlphaFoldDB" id="X1SYI7"/>
<accession>X1SYI7</accession>
<name>X1SYI7_9ZZZZ</name>
<dbReference type="EMBL" id="BARW01009753">
    <property type="protein sequence ID" value="GAI84206.1"/>
    <property type="molecule type" value="Genomic_DNA"/>
</dbReference>
<reference evidence="1" key="1">
    <citation type="journal article" date="2014" name="Front. Microbiol.">
        <title>High frequency of phylogenetically diverse reductive dehalogenase-homologous genes in deep subseafloor sedimentary metagenomes.</title>
        <authorList>
            <person name="Kawai M."/>
            <person name="Futagami T."/>
            <person name="Toyoda A."/>
            <person name="Takaki Y."/>
            <person name="Nishi S."/>
            <person name="Hori S."/>
            <person name="Arai W."/>
            <person name="Tsubouchi T."/>
            <person name="Morono Y."/>
            <person name="Uchiyama I."/>
            <person name="Ito T."/>
            <person name="Fujiyama A."/>
            <person name="Inagaki F."/>
            <person name="Takami H."/>
        </authorList>
    </citation>
    <scope>NUCLEOTIDE SEQUENCE</scope>
    <source>
        <strain evidence="1">Expedition CK06-06</strain>
    </source>
</reference>
<organism evidence="1">
    <name type="scientific">marine sediment metagenome</name>
    <dbReference type="NCBI Taxonomy" id="412755"/>
    <lineage>
        <taxon>unclassified sequences</taxon>
        <taxon>metagenomes</taxon>
        <taxon>ecological metagenomes</taxon>
    </lineage>
</organism>
<feature type="non-terminal residue" evidence="1">
    <location>
        <position position="1"/>
    </location>
</feature>
<sequence>DESKKTYPEVEFPTIKQAIAFVQGPDRLIVAEDKLLRVENILVNIADQVKSMAETQDEFTEQVQKVMGLKKEINKLKEKESKEKMYS</sequence>
<gene>
    <name evidence="1" type="ORF">S12H4_19491</name>
</gene>
<protein>
    <submittedName>
        <fullName evidence="1">Uncharacterized protein</fullName>
    </submittedName>
</protein>
<proteinExistence type="predicted"/>
<comment type="caution">
    <text evidence="1">The sequence shown here is derived from an EMBL/GenBank/DDBJ whole genome shotgun (WGS) entry which is preliminary data.</text>
</comment>
<evidence type="ECO:0000313" key="1">
    <source>
        <dbReference type="EMBL" id="GAI84206.1"/>
    </source>
</evidence>